<evidence type="ECO:0000259" key="2">
    <source>
        <dbReference type="Pfam" id="PF03551"/>
    </source>
</evidence>
<evidence type="ECO:0000313" key="3">
    <source>
        <dbReference type="EMBL" id="GDY31023.1"/>
    </source>
</evidence>
<keyword evidence="1" id="KW-0175">Coiled coil</keyword>
<dbReference type="InterPro" id="IPR052509">
    <property type="entry name" value="Metal_resp_DNA-bind_regulator"/>
</dbReference>
<dbReference type="EMBL" id="BJFL01000011">
    <property type="protein sequence ID" value="GDY31023.1"/>
    <property type="molecule type" value="Genomic_DNA"/>
</dbReference>
<dbReference type="Pfam" id="PF03551">
    <property type="entry name" value="PadR"/>
    <property type="match status" value="1"/>
</dbReference>
<dbReference type="Proteomes" id="UP000298860">
    <property type="component" value="Unassembled WGS sequence"/>
</dbReference>
<dbReference type="InterPro" id="IPR005149">
    <property type="entry name" value="Tscrpt_reg_PadR_N"/>
</dbReference>
<evidence type="ECO:0000256" key="1">
    <source>
        <dbReference type="SAM" id="Coils"/>
    </source>
</evidence>
<feature type="domain" description="Transcription regulator PadR N-terminal" evidence="2">
    <location>
        <begin position="18"/>
        <end position="91"/>
    </location>
</feature>
<reference evidence="4" key="1">
    <citation type="submission" date="2019-04" db="EMBL/GenBank/DDBJ databases">
        <title>Draft genome sequence of Pseudonocardiaceae bacterium SL3-2-4.</title>
        <authorList>
            <person name="Ningsih F."/>
            <person name="Yokota A."/>
            <person name="Sakai Y."/>
            <person name="Nanatani K."/>
            <person name="Yabe S."/>
            <person name="Oetari A."/>
            <person name="Sjamsuridzal W."/>
        </authorList>
    </citation>
    <scope>NUCLEOTIDE SEQUENCE [LARGE SCALE GENOMIC DNA]</scope>
    <source>
        <strain evidence="4">SL3-2-4</strain>
    </source>
</reference>
<sequence>MPDTTARPPRRSSLAMAVLLLLSDEPMHPYGLRQRIQEWDKDRVVNVSQRNAIYQTIERLERSGLITVLRTTRQERRPERTVYQATEEGVATAGRWLREMLSTPAPEFPEFPAALAFLPSLPGPTVLDALRARVAALETNIARLDKEVADRVAEFPGGVDRIHLVEIDYLRAMWQAELNWVRDLVDDLGPRLAPGQDG</sequence>
<comment type="caution">
    <text evidence="3">The sequence shown here is derived from an EMBL/GenBank/DDBJ whole genome shotgun (WGS) entry which is preliminary data.</text>
</comment>
<dbReference type="InterPro" id="IPR036388">
    <property type="entry name" value="WH-like_DNA-bd_sf"/>
</dbReference>
<dbReference type="RefSeq" id="WP_225978363.1">
    <property type="nucleotide sequence ID" value="NZ_BJFL01000011.1"/>
</dbReference>
<protein>
    <submittedName>
        <fullName evidence="3">PadR family transcriptional regulator</fullName>
    </submittedName>
</protein>
<gene>
    <name evidence="3" type="ORF">GTS_26560</name>
</gene>
<feature type="coiled-coil region" evidence="1">
    <location>
        <begin position="127"/>
        <end position="154"/>
    </location>
</feature>
<name>A0A4D4JB17_9PSEU</name>
<dbReference type="Gene3D" id="1.10.10.10">
    <property type="entry name" value="Winged helix-like DNA-binding domain superfamily/Winged helix DNA-binding domain"/>
    <property type="match status" value="1"/>
</dbReference>
<organism evidence="3 4">
    <name type="scientific">Gandjariella thermophila</name>
    <dbReference type="NCBI Taxonomy" id="1931992"/>
    <lineage>
        <taxon>Bacteria</taxon>
        <taxon>Bacillati</taxon>
        <taxon>Actinomycetota</taxon>
        <taxon>Actinomycetes</taxon>
        <taxon>Pseudonocardiales</taxon>
        <taxon>Pseudonocardiaceae</taxon>
        <taxon>Gandjariella</taxon>
    </lineage>
</organism>
<proteinExistence type="predicted"/>
<dbReference type="PANTHER" id="PTHR33169">
    <property type="entry name" value="PADR-FAMILY TRANSCRIPTIONAL REGULATOR"/>
    <property type="match status" value="1"/>
</dbReference>
<evidence type="ECO:0000313" key="4">
    <source>
        <dbReference type="Proteomes" id="UP000298860"/>
    </source>
</evidence>
<accession>A0A4D4JB17</accession>
<dbReference type="AlphaFoldDB" id="A0A4D4JB17"/>
<dbReference type="PANTHER" id="PTHR33169:SF27">
    <property type="entry name" value="TRANSCRIPTIONAL REGULATOR PADR FAMILY PROTEIN"/>
    <property type="match status" value="1"/>
</dbReference>
<keyword evidence="4" id="KW-1185">Reference proteome</keyword>
<dbReference type="SUPFAM" id="SSF46785">
    <property type="entry name" value="Winged helix' DNA-binding domain"/>
    <property type="match status" value="1"/>
</dbReference>
<dbReference type="InterPro" id="IPR036390">
    <property type="entry name" value="WH_DNA-bd_sf"/>
</dbReference>